<evidence type="ECO:0000313" key="11">
    <source>
        <dbReference type="EMBL" id="CAJ1934466.1"/>
    </source>
</evidence>
<dbReference type="CDD" id="cd16929">
    <property type="entry name" value="HATPase_PDK-like"/>
    <property type="match status" value="1"/>
</dbReference>
<dbReference type="Pfam" id="PF02518">
    <property type="entry name" value="HATPase_c"/>
    <property type="match status" value="1"/>
</dbReference>
<feature type="compositionally biased region" description="Polar residues" evidence="9">
    <location>
        <begin position="206"/>
        <end position="219"/>
    </location>
</feature>
<accession>A0AAD2CK46</accession>
<dbReference type="PANTHER" id="PTHR11947:SF3">
    <property type="entry name" value="[PYRUVATE DEHYDROGENASE (ACETYL-TRANSFERRING)] KINASE, MITOCHONDRIAL"/>
    <property type="match status" value="1"/>
</dbReference>
<dbReference type="EC" id="2.7.11.-" evidence="8"/>
<keyword evidence="3 8" id="KW-0547">Nucleotide-binding</keyword>
<evidence type="ECO:0000256" key="3">
    <source>
        <dbReference type="ARBA" id="ARBA00022741"/>
    </source>
</evidence>
<evidence type="ECO:0000256" key="6">
    <source>
        <dbReference type="ARBA" id="ARBA00023128"/>
    </source>
</evidence>
<dbReference type="InterPro" id="IPR018955">
    <property type="entry name" value="BCDHK/PDK_N"/>
</dbReference>
<keyword evidence="5 8" id="KW-0067">ATP-binding</keyword>
<keyword evidence="2 8" id="KW-0808">Transferase</keyword>
<dbReference type="GO" id="GO:0005524">
    <property type="term" value="F:ATP binding"/>
    <property type="evidence" value="ECO:0007669"/>
    <property type="project" value="UniProtKB-UniRule"/>
</dbReference>
<reference evidence="11" key="1">
    <citation type="submission" date="2023-08" db="EMBL/GenBank/DDBJ databases">
        <authorList>
            <person name="Audoor S."/>
            <person name="Bilcke G."/>
        </authorList>
    </citation>
    <scope>NUCLEOTIDE SEQUENCE</scope>
</reference>
<dbReference type="GO" id="GO:0004740">
    <property type="term" value="F:pyruvate dehydrogenase (acetyl-transferring) kinase activity"/>
    <property type="evidence" value="ECO:0007669"/>
    <property type="project" value="UniProtKB-EC"/>
</dbReference>
<dbReference type="Proteomes" id="UP001295423">
    <property type="component" value="Unassembled WGS sequence"/>
</dbReference>
<protein>
    <recommendedName>
        <fullName evidence="8">Protein-serine/threonine kinase</fullName>
        <ecNumber evidence="8">2.7.11.-</ecNumber>
    </recommendedName>
</protein>
<name>A0AAD2CK46_9STRA</name>
<dbReference type="Pfam" id="PF18121">
    <property type="entry name" value="TFA2_Winged_2"/>
    <property type="match status" value="1"/>
</dbReference>
<dbReference type="InterPro" id="IPR004358">
    <property type="entry name" value="Sig_transdc_His_kin-like_C"/>
</dbReference>
<feature type="region of interest" description="Disordered" evidence="9">
    <location>
        <begin position="368"/>
        <end position="401"/>
    </location>
</feature>
<dbReference type="SUPFAM" id="SSF69012">
    <property type="entry name" value="alpha-ketoacid dehydrogenase kinase, N-terminal domain"/>
    <property type="match status" value="1"/>
</dbReference>
<dbReference type="InterPro" id="IPR036784">
    <property type="entry name" value="AK/P_DHK_N_sf"/>
</dbReference>
<evidence type="ECO:0000256" key="7">
    <source>
        <dbReference type="ARBA" id="ARBA00048201"/>
    </source>
</evidence>
<evidence type="ECO:0000256" key="1">
    <source>
        <dbReference type="ARBA" id="ARBA00006155"/>
    </source>
</evidence>
<dbReference type="InterPro" id="IPR036890">
    <property type="entry name" value="HATPase_C_sf"/>
</dbReference>
<dbReference type="SUPFAM" id="SSF55874">
    <property type="entry name" value="ATPase domain of HSP90 chaperone/DNA topoisomerase II/histidine kinase"/>
    <property type="match status" value="1"/>
</dbReference>
<proteinExistence type="inferred from homology"/>
<dbReference type="Gene3D" id="3.30.565.10">
    <property type="entry name" value="Histidine kinase-like ATPase, C-terminal domain"/>
    <property type="match status" value="1"/>
</dbReference>
<evidence type="ECO:0000256" key="9">
    <source>
        <dbReference type="SAM" id="MobiDB-lite"/>
    </source>
</evidence>
<comment type="caution">
    <text evidence="11">The sequence shown here is derived from an EMBL/GenBank/DDBJ whole genome shotgun (WGS) entry which is preliminary data.</text>
</comment>
<feature type="domain" description="Histidine kinase" evidence="10">
    <location>
        <begin position="825"/>
        <end position="962"/>
    </location>
</feature>
<evidence type="ECO:0000259" key="10">
    <source>
        <dbReference type="PROSITE" id="PS50109"/>
    </source>
</evidence>
<dbReference type="PANTHER" id="PTHR11947">
    <property type="entry name" value="PYRUVATE DEHYDROGENASE KINASE"/>
    <property type="match status" value="1"/>
</dbReference>
<evidence type="ECO:0000256" key="4">
    <source>
        <dbReference type="ARBA" id="ARBA00022777"/>
    </source>
</evidence>
<feature type="region of interest" description="Disordered" evidence="9">
    <location>
        <begin position="452"/>
        <end position="474"/>
    </location>
</feature>
<dbReference type="SMART" id="SM00387">
    <property type="entry name" value="HATPase_c"/>
    <property type="match status" value="1"/>
</dbReference>
<dbReference type="GO" id="GO:0005759">
    <property type="term" value="C:mitochondrial matrix"/>
    <property type="evidence" value="ECO:0007669"/>
    <property type="project" value="UniProtKB-SubCell"/>
</dbReference>
<keyword evidence="12" id="KW-1185">Reference proteome</keyword>
<gene>
    <name evidence="11" type="ORF">CYCCA115_LOCUS3806</name>
</gene>
<keyword evidence="4 8" id="KW-0418">Kinase</keyword>
<dbReference type="InterPro" id="IPR005467">
    <property type="entry name" value="His_kinase_dom"/>
</dbReference>
<sequence>MSNTYGLDFLRTEHTLNEYDEPKQEVVQSISVPVTQTGDELAAEVAHKPDLEKQFDVIHFLQKHRSAGCLAPSVIYERTGIDLIEDESVAQMLQHNPKIRVDQVPDPENPSLMIATYAYQAKYNHVRDRTSLLAQINRCKNGVPRRDLDDAYDGVEDDLDALITAGDVLAINNSEDKDKILFPRGEAFLVDMDGIVVIPEEETNESIEPQPQPNLTTGNPGEAVSSMDPPPPKRKRDVYVLNVDVDPRSQIRRGEAFQVGGQWFRVSSAVREGSLKDQPVRAQAPLSVVSLADLPKRNEQDGYIRPLNEKSLPCDGALSSSAMENIKKAKEARERLFKLAHGRTSGVISQLLGSHAHASNPNTLAASFGTATVTSRKRPNKAGAMNSARKQDGQKAQQAASDPYLSLYSHARRHGCTKDVREMYLATRVEVPVGEAELQRLMVENKLLEPGENMRRPRLKKKSNVDNDGKPKKRRYYERKNQRMTNTHLDGTEIGAVLRRATEKQNQGQAVGDGGILKMSAIVLRNLRRQMRRELFPRLAIRSTSVLSSQPSTTLAPPVSEKRYISYTAPRLQEFMEYDGVSESVSKIINEHALQHQTSVSLQALMRTGRGEFLHKSFDEDLIENPQHSATELVLIQVASFLRRELPIRLAHRVQDLEGVPLVKEMSSVKQVKELYIKSLVELAEFENITTPEQEQAFSRLVENIYERHSGVLVQMARGAYEYRNRIARDQTNPRDAFAKMEETHEFLDRFYLCRIGIRVLIGQYLALRQPPVDNYVGVICSVTSPYEIVKRAIDDAAFMCTRKYGDAPEVIMSGRLDLTFPYVPTHLHYIMLELLKNSMRATVEWHGVDADFPPIKVIIADGKDNEDVVIKVSDEGGGIPRSNMKKIWSYLFTTADPSIQEGMVGVQTGEAVDHGIHSPLAGLGYGLPISRSYCRYFGGDLSIMSMEGFGTDCFVYLARLGNTQEPIPV</sequence>
<dbReference type="PRINTS" id="PR00344">
    <property type="entry name" value="BCTRLSENSOR"/>
</dbReference>
<comment type="subcellular location">
    <subcellularLocation>
        <location evidence="8">Mitochondrion matrix</location>
    </subcellularLocation>
</comment>
<dbReference type="Pfam" id="PF10436">
    <property type="entry name" value="BCDHK_Adom3"/>
    <property type="match status" value="1"/>
</dbReference>
<evidence type="ECO:0000256" key="5">
    <source>
        <dbReference type="ARBA" id="ARBA00022840"/>
    </source>
</evidence>
<comment type="catalytic activity">
    <reaction evidence="7">
        <text>L-seryl-[pyruvate dehydrogenase E1 alpha subunit] + ATP = O-phospho-L-seryl-[pyruvate dehydrogenase E1 alpha subunit] + ADP + H(+)</text>
        <dbReference type="Rhea" id="RHEA:23052"/>
        <dbReference type="Rhea" id="RHEA-COMP:13689"/>
        <dbReference type="Rhea" id="RHEA-COMP:13690"/>
        <dbReference type="ChEBI" id="CHEBI:15378"/>
        <dbReference type="ChEBI" id="CHEBI:29999"/>
        <dbReference type="ChEBI" id="CHEBI:30616"/>
        <dbReference type="ChEBI" id="CHEBI:83421"/>
        <dbReference type="ChEBI" id="CHEBI:456216"/>
        <dbReference type="EC" id="2.7.11.2"/>
    </reaction>
</comment>
<dbReference type="GO" id="GO:0010906">
    <property type="term" value="P:regulation of glucose metabolic process"/>
    <property type="evidence" value="ECO:0007669"/>
    <property type="project" value="TreeGrafter"/>
</dbReference>
<dbReference type="PROSITE" id="PS50109">
    <property type="entry name" value="HIS_KIN"/>
    <property type="match status" value="1"/>
</dbReference>
<dbReference type="InterPro" id="IPR040501">
    <property type="entry name" value="TFA2_Winged_2"/>
</dbReference>
<comment type="similarity">
    <text evidence="1 8">Belongs to the PDK/BCKDK protein kinase family.</text>
</comment>
<dbReference type="AlphaFoldDB" id="A0AAD2CK46"/>
<evidence type="ECO:0000313" key="12">
    <source>
        <dbReference type="Proteomes" id="UP001295423"/>
    </source>
</evidence>
<feature type="region of interest" description="Disordered" evidence="9">
    <location>
        <begin position="202"/>
        <end position="235"/>
    </location>
</feature>
<dbReference type="InterPro" id="IPR003594">
    <property type="entry name" value="HATPase_dom"/>
</dbReference>
<dbReference type="InterPro" id="IPR039028">
    <property type="entry name" value="BCKD/PDK"/>
</dbReference>
<keyword evidence="6 8" id="KW-0496">Mitochondrion</keyword>
<evidence type="ECO:0000256" key="8">
    <source>
        <dbReference type="RuleBase" id="RU366032"/>
    </source>
</evidence>
<evidence type="ECO:0000256" key="2">
    <source>
        <dbReference type="ARBA" id="ARBA00022679"/>
    </source>
</evidence>
<organism evidence="11 12">
    <name type="scientific">Cylindrotheca closterium</name>
    <dbReference type="NCBI Taxonomy" id="2856"/>
    <lineage>
        <taxon>Eukaryota</taxon>
        <taxon>Sar</taxon>
        <taxon>Stramenopiles</taxon>
        <taxon>Ochrophyta</taxon>
        <taxon>Bacillariophyta</taxon>
        <taxon>Bacillariophyceae</taxon>
        <taxon>Bacillariophycidae</taxon>
        <taxon>Bacillariales</taxon>
        <taxon>Bacillariaceae</taxon>
        <taxon>Cylindrotheca</taxon>
    </lineage>
</organism>
<dbReference type="EMBL" id="CAKOGP040000335">
    <property type="protein sequence ID" value="CAJ1934466.1"/>
    <property type="molecule type" value="Genomic_DNA"/>
</dbReference>
<dbReference type="Gene3D" id="1.20.140.20">
    <property type="entry name" value="Alpha-ketoacid/pyruvate dehydrogenase kinase, N-terminal domain"/>
    <property type="match status" value="1"/>
</dbReference>